<sequence length="387" mass="44098">MINIADKIWAVKAVGRDNLAYMCPYNLKRDGTPDSATQKMMNTGNSWAGVGPRALYRTADGGTTTNYYQADVVKEMIDGYERPVSAGQTPAEQGESAIYDNVPMRGFKVGQDATRWVTDNKVFRLHDPRGFTVEIPTGNLSTLIQTCTIINGEIMDECVWGREGCHVLLPINAPEYTKVVKKIEQVEQALKLKDLKPGDWVKIHPASDKSSERQFIGMVKLEWTQHRQLFDRIVDPNNRGYSYYTNFIEVNHRDDGTEVIRDTQWVGLFASKVQTTRTVVGYHHGNQPKYEYSEYEPSLTTENNTAKIISRRAGELPECYKDLDKMLGVLSYSYYENRPKGRSDCPQRVHNKFAKQEITGYDATRKAAKDLTRDHFTATVYQEAKYD</sequence>
<proteinExistence type="predicted"/>
<gene>
    <name evidence="1" type="ORF">phiPsa267_158</name>
</gene>
<protein>
    <submittedName>
        <fullName evidence="1">Uncharacterized protein</fullName>
    </submittedName>
</protein>
<name>A0A7G9V0R3_9CAUD</name>
<evidence type="ECO:0000313" key="2">
    <source>
        <dbReference type="Proteomes" id="UP000516074"/>
    </source>
</evidence>
<dbReference type="Proteomes" id="UP000516074">
    <property type="component" value="Segment"/>
</dbReference>
<evidence type="ECO:0000313" key="1">
    <source>
        <dbReference type="EMBL" id="QNN99868.1"/>
    </source>
</evidence>
<accession>A0A7G9V0R3</accession>
<organism evidence="1 2">
    <name type="scientific">Pseudomonas phage phiPsa267</name>
    <dbReference type="NCBI Taxonomy" id="1460361"/>
    <lineage>
        <taxon>Viruses</taxon>
        <taxon>Duplodnaviria</taxon>
        <taxon>Heunggongvirae</taxon>
        <taxon>Uroviricota</taxon>
        <taxon>Caudoviricetes</taxon>
        <taxon>Vandenendeviridae</taxon>
        <taxon>Gorskivirinae</taxon>
        <taxon>Otagovirus</taxon>
        <taxon>Otagovirus psa267</taxon>
    </lineage>
</organism>
<reference evidence="1 2" key="1">
    <citation type="submission" date="2020-06" db="EMBL/GenBank/DDBJ databases">
        <title>Characterization of Pseudomonas phiPsa374-like phages.</title>
        <authorList>
            <person name="Warring S."/>
            <person name="Malone L.M."/>
            <person name="Easingwood R.A."/>
            <person name="Rigano L."/>
            <person name="Frampton R.A."/>
            <person name="Lopez Acedo E."/>
            <person name="Templeton M.D."/>
            <person name="Kleffmann T."/>
            <person name="Bostina M."/>
            <person name="Fineran P.C."/>
        </authorList>
    </citation>
    <scope>NUCLEOTIDE SEQUENCE [LARGE SCALE GENOMIC DNA]</scope>
</reference>
<keyword evidence="2" id="KW-1185">Reference proteome</keyword>
<dbReference type="EMBL" id="MT670417">
    <property type="protein sequence ID" value="QNN99868.1"/>
    <property type="molecule type" value="Genomic_DNA"/>
</dbReference>